<evidence type="ECO:0000313" key="1">
    <source>
        <dbReference type="Ensembl" id="ENSTRUP00000077266.1"/>
    </source>
</evidence>
<dbReference type="Ensembl" id="ENSTRUT00000082639.1">
    <property type="protein sequence ID" value="ENSTRUP00000077266.1"/>
    <property type="gene ID" value="ENSTRUG00000022857.2"/>
</dbReference>
<dbReference type="PANTHER" id="PTHR16434">
    <property type="entry name" value="EWING'S TUMOR-ASSOCIATED ANTIGEN 1 ETAA1"/>
    <property type="match status" value="1"/>
</dbReference>
<dbReference type="InterPro" id="IPR029406">
    <property type="entry name" value="ETAA1"/>
</dbReference>
<dbReference type="Proteomes" id="UP000005226">
    <property type="component" value="Chromosome 4"/>
</dbReference>
<dbReference type="Pfam" id="PF15350">
    <property type="entry name" value="ETAA1"/>
    <property type="match status" value="1"/>
</dbReference>
<evidence type="ECO:0000313" key="2">
    <source>
        <dbReference type="Proteomes" id="UP000005226"/>
    </source>
</evidence>
<dbReference type="GeneTree" id="ENSGT00390000009597"/>
<dbReference type="GO" id="GO:0031297">
    <property type="term" value="P:replication fork processing"/>
    <property type="evidence" value="ECO:0007669"/>
    <property type="project" value="TreeGrafter"/>
</dbReference>
<name>A0A674NWF1_TAKRU</name>
<dbReference type="GO" id="GO:0043539">
    <property type="term" value="F:protein serine/threonine kinase activator activity"/>
    <property type="evidence" value="ECO:0007669"/>
    <property type="project" value="TreeGrafter"/>
</dbReference>
<organism evidence="1 2">
    <name type="scientific">Takifugu rubripes</name>
    <name type="common">Japanese pufferfish</name>
    <name type="synonym">Fugu rubripes</name>
    <dbReference type="NCBI Taxonomy" id="31033"/>
    <lineage>
        <taxon>Eukaryota</taxon>
        <taxon>Metazoa</taxon>
        <taxon>Chordata</taxon>
        <taxon>Craniata</taxon>
        <taxon>Vertebrata</taxon>
        <taxon>Euteleostomi</taxon>
        <taxon>Actinopterygii</taxon>
        <taxon>Neopterygii</taxon>
        <taxon>Teleostei</taxon>
        <taxon>Neoteleostei</taxon>
        <taxon>Acanthomorphata</taxon>
        <taxon>Eupercaria</taxon>
        <taxon>Tetraodontiformes</taxon>
        <taxon>Tetradontoidea</taxon>
        <taxon>Tetraodontidae</taxon>
        <taxon>Takifugu</taxon>
    </lineage>
</organism>
<reference evidence="1" key="2">
    <citation type="submission" date="2025-08" db="UniProtKB">
        <authorList>
            <consortium name="Ensembl"/>
        </authorList>
    </citation>
    <scope>IDENTIFICATION</scope>
</reference>
<proteinExistence type="predicted"/>
<dbReference type="AlphaFoldDB" id="A0A674NWF1"/>
<protein>
    <submittedName>
        <fullName evidence="1">ETAA1 activator of ATR kinase b</fullName>
    </submittedName>
</protein>
<reference evidence="1 2" key="1">
    <citation type="journal article" date="2011" name="Genome Biol. Evol.">
        <title>Integration of the genetic map and genome assembly of fugu facilitates insights into distinct features of genome evolution in teleosts and mammals.</title>
        <authorList>
            <person name="Kai W."/>
            <person name="Kikuchi K."/>
            <person name="Tohari S."/>
            <person name="Chew A.K."/>
            <person name="Tay A."/>
            <person name="Fujiwara A."/>
            <person name="Hosoya S."/>
            <person name="Suetake H."/>
            <person name="Naruse K."/>
            <person name="Brenner S."/>
            <person name="Suzuki Y."/>
            <person name="Venkatesh B."/>
        </authorList>
    </citation>
    <scope>NUCLEOTIDE SEQUENCE [LARGE SCALE GENOMIC DNA]</scope>
</reference>
<dbReference type="GO" id="GO:0006974">
    <property type="term" value="P:DNA damage response"/>
    <property type="evidence" value="ECO:0007669"/>
    <property type="project" value="TreeGrafter"/>
</dbReference>
<dbReference type="GO" id="GO:0043596">
    <property type="term" value="C:nuclear replication fork"/>
    <property type="evidence" value="ECO:0007669"/>
    <property type="project" value="TreeGrafter"/>
</dbReference>
<keyword evidence="2" id="KW-1185">Reference proteome</keyword>
<dbReference type="GO" id="GO:2000001">
    <property type="term" value="P:regulation of DNA damage checkpoint"/>
    <property type="evidence" value="ECO:0007669"/>
    <property type="project" value="TreeGrafter"/>
</dbReference>
<accession>A0A674NWF1</accession>
<reference evidence="1" key="3">
    <citation type="submission" date="2025-09" db="UniProtKB">
        <authorList>
            <consortium name="Ensembl"/>
        </authorList>
    </citation>
    <scope>IDENTIFICATION</scope>
</reference>
<gene>
    <name evidence="1" type="primary">etaa1b</name>
</gene>
<sequence>MILCVSLTGLQSPKALNCRRFTGFYNGDSPGDVEPSQDIIWDSTSPTAATSVKPRSHRVVEISDIVNRIAPKVTAESALLQWIGDSVPCTPDIPKHRVRRKQNTVEDLVKLARQFDKNMQDRESLEGIHNNFNSSVSDCANTSKPKLRPADKMKGLQCSSSSDAVEAELQALFDCSTQKVSGRLSQGSSASARSQVVEGEPVAAHLVETGQTRLKASEKSVPAAEVKAAALGSNDDFDDDWENDDLLNDPLLLELTQNPPRLLDKFEPALQSYANTENSQSHSGFQSTTKTMCAHQPTAAKSKLTCSTLQELCPKPKTTHRSTFKLEPNPHFQAKNAYKPTVTDVQSKLQICPTNLATTKTLCKPDKTTDFKGDICEAADSLQGISDSLWDDGDDDTLLYQVCDSVERISNSQLDQVSFRHKKQYFLEERGQKGTTTSQMSQKCIIARNWKWFSFGSRGVLLIFYIRIIVYGCSNLCERLFTVVDSSISLCRGKLVFTCSCLAVFVTSQATGKCSAADIERKKQEALARRRQRLQNEFIRLMAPFGSTIFRL</sequence>
<dbReference type="PANTHER" id="PTHR16434:SF3">
    <property type="entry name" value="EWING'S TUMOR-ASSOCIATED ANTIGEN 1"/>
    <property type="match status" value="1"/>
</dbReference>